<reference evidence="5 6" key="1">
    <citation type="submission" date="2016-03" db="EMBL/GenBank/DDBJ databases">
        <authorList>
            <person name="Ploux O."/>
        </authorList>
    </citation>
    <scope>NUCLEOTIDE SEQUENCE [LARGE SCALE GENOMIC DNA]</scope>
    <source>
        <strain evidence="5 6">UAMH 11012</strain>
    </source>
</reference>
<dbReference type="Gene3D" id="3.30.560.10">
    <property type="entry name" value="Glucose Oxidase, domain 3"/>
    <property type="match status" value="1"/>
</dbReference>
<dbReference type="PANTHER" id="PTHR11552:SF210">
    <property type="entry name" value="GLUCOSE-METHANOL-CHOLINE OXIDOREDUCTASE N-TERMINAL DOMAIN-CONTAINING PROTEIN-RELATED"/>
    <property type="match status" value="1"/>
</dbReference>
<evidence type="ECO:0000259" key="4">
    <source>
        <dbReference type="PROSITE" id="PS00623"/>
    </source>
</evidence>
<dbReference type="Proteomes" id="UP000184330">
    <property type="component" value="Unassembled WGS sequence"/>
</dbReference>
<evidence type="ECO:0000256" key="2">
    <source>
        <dbReference type="PIRSR" id="PIRSR000137-2"/>
    </source>
</evidence>
<dbReference type="SUPFAM" id="SSF51905">
    <property type="entry name" value="FAD/NAD(P)-binding domain"/>
    <property type="match status" value="1"/>
</dbReference>
<comment type="similarity">
    <text evidence="1 3">Belongs to the GMC oxidoreductase family.</text>
</comment>
<dbReference type="InterPro" id="IPR036188">
    <property type="entry name" value="FAD/NAD-bd_sf"/>
</dbReference>
<dbReference type="GO" id="GO:0016614">
    <property type="term" value="F:oxidoreductase activity, acting on CH-OH group of donors"/>
    <property type="evidence" value="ECO:0007669"/>
    <property type="project" value="InterPro"/>
</dbReference>
<dbReference type="PANTHER" id="PTHR11552">
    <property type="entry name" value="GLUCOSE-METHANOL-CHOLINE GMC OXIDOREDUCTASE"/>
    <property type="match status" value="1"/>
</dbReference>
<evidence type="ECO:0000313" key="6">
    <source>
        <dbReference type="Proteomes" id="UP000184330"/>
    </source>
</evidence>
<dbReference type="AlphaFoldDB" id="A0A1L7WUD7"/>
<keyword evidence="2 3" id="KW-0274">FAD</keyword>
<sequence>MTDPNLPALCSLEDFLKHEYDFIVVGGGTAGLVVAARLTENPNISVGVLEAGPAHINDPLIMTPALYSMTIMNPEYDWGHKTVVQRGLKNKKPLDQSRGKGLGGSSGINYQMYNRGHISDYDAWAALGNPGWDFKSLLPYFKKHENFSDPSLYASKNNIPLETTYDPSFHGTTGPIHTSFSTWRLPQEKEWIEASAKLGKRFGSPKDGWSGDHIGTFHSLSSIDRSGGPGEGTRSYSVTGYLLPNVQRPNLHVLTEALVTKLVLEKDKPAVTGLEFEHGGKKHVVNVKKEVVLSAGVYKTPQILELSGIGNPDVLKKAGVECLVANPRVGENLQDHPATGIGLELIDGQKSLDMLQDPATLEAAQKEYMATRTGPLSSGGSATSFIALADICSKDEISSIQKRILDSIKGQGQEGLLPSAKKLIAEDYASHDDGSIQIVLLPAALNLSDVSSQKSFFAGDLNVKAHGGQGFALASCLARPVSAGSVHISSSDPNQDPDIDPAYLLEDVDAEILARGLQIAMKMAETSPLKELLKGRYWPGPEVDIGTLEGLVEYVKGHTTTEYHPMSSCSMGKQGEGAVDGRLRVWGVKGVRVVDASAIPLQVSGNIQSAVYALAEKGCDLIKEDWGV</sequence>
<keyword evidence="6" id="KW-1185">Reference proteome</keyword>
<dbReference type="EMBL" id="FJOG01000008">
    <property type="protein sequence ID" value="CZR56343.1"/>
    <property type="molecule type" value="Genomic_DNA"/>
</dbReference>
<evidence type="ECO:0000256" key="1">
    <source>
        <dbReference type="ARBA" id="ARBA00010790"/>
    </source>
</evidence>
<dbReference type="OrthoDB" id="269227at2759"/>
<proteinExistence type="inferred from homology"/>
<comment type="cofactor">
    <cofactor evidence="2">
        <name>FAD</name>
        <dbReference type="ChEBI" id="CHEBI:57692"/>
    </cofactor>
</comment>
<dbReference type="InterPro" id="IPR000172">
    <property type="entry name" value="GMC_OxRdtase_N"/>
</dbReference>
<dbReference type="Gene3D" id="3.50.50.60">
    <property type="entry name" value="FAD/NAD(P)-binding domain"/>
    <property type="match status" value="1"/>
</dbReference>
<gene>
    <name evidence="5" type="ORF">PAC_06231</name>
</gene>
<dbReference type="SUPFAM" id="SSF54373">
    <property type="entry name" value="FAD-linked reductases, C-terminal domain"/>
    <property type="match status" value="1"/>
</dbReference>
<dbReference type="GO" id="GO:0050660">
    <property type="term" value="F:flavin adenine dinucleotide binding"/>
    <property type="evidence" value="ECO:0007669"/>
    <property type="project" value="InterPro"/>
</dbReference>
<feature type="binding site" evidence="2">
    <location>
        <position position="259"/>
    </location>
    <ligand>
        <name>FAD</name>
        <dbReference type="ChEBI" id="CHEBI:57692"/>
    </ligand>
</feature>
<dbReference type="Pfam" id="PF05199">
    <property type="entry name" value="GMC_oxred_C"/>
    <property type="match status" value="1"/>
</dbReference>
<dbReference type="InterPro" id="IPR012132">
    <property type="entry name" value="GMC_OxRdtase"/>
</dbReference>
<dbReference type="Pfam" id="PF00732">
    <property type="entry name" value="GMC_oxred_N"/>
    <property type="match status" value="1"/>
</dbReference>
<dbReference type="InterPro" id="IPR007867">
    <property type="entry name" value="GMC_OxRtase_C"/>
</dbReference>
<feature type="domain" description="Glucose-methanol-choline oxidoreductase N-terminal" evidence="4">
    <location>
        <begin position="99"/>
        <end position="122"/>
    </location>
</feature>
<dbReference type="PROSITE" id="PS00623">
    <property type="entry name" value="GMC_OXRED_1"/>
    <property type="match status" value="1"/>
</dbReference>
<protein>
    <submittedName>
        <fullName evidence="5">Related to alcohol oxidase</fullName>
    </submittedName>
</protein>
<keyword evidence="3" id="KW-0285">Flavoprotein</keyword>
<dbReference type="PIRSF" id="PIRSF000137">
    <property type="entry name" value="Alcohol_oxidase"/>
    <property type="match status" value="1"/>
</dbReference>
<dbReference type="STRING" id="576137.A0A1L7WUD7"/>
<evidence type="ECO:0000313" key="5">
    <source>
        <dbReference type="EMBL" id="CZR56343.1"/>
    </source>
</evidence>
<name>A0A1L7WUD7_9HELO</name>
<evidence type="ECO:0000256" key="3">
    <source>
        <dbReference type="RuleBase" id="RU003968"/>
    </source>
</evidence>
<accession>A0A1L7WUD7</accession>
<organism evidence="5 6">
    <name type="scientific">Phialocephala subalpina</name>
    <dbReference type="NCBI Taxonomy" id="576137"/>
    <lineage>
        <taxon>Eukaryota</taxon>
        <taxon>Fungi</taxon>
        <taxon>Dikarya</taxon>
        <taxon>Ascomycota</taxon>
        <taxon>Pezizomycotina</taxon>
        <taxon>Leotiomycetes</taxon>
        <taxon>Helotiales</taxon>
        <taxon>Mollisiaceae</taxon>
        <taxon>Phialocephala</taxon>
        <taxon>Phialocephala fortinii species complex</taxon>
    </lineage>
</organism>